<dbReference type="InterPro" id="IPR013216">
    <property type="entry name" value="Methyltransf_11"/>
</dbReference>
<dbReference type="InterPro" id="IPR029063">
    <property type="entry name" value="SAM-dependent_MTases_sf"/>
</dbReference>
<protein>
    <recommendedName>
        <fullName evidence="1">N-acetyltransferase domain-containing protein</fullName>
    </recommendedName>
</protein>
<dbReference type="CDD" id="cd02440">
    <property type="entry name" value="AdoMet_MTases"/>
    <property type="match status" value="1"/>
</dbReference>
<gene>
    <name evidence="2" type="ORF">C0197_03430</name>
</gene>
<proteinExistence type="predicted"/>
<dbReference type="SUPFAM" id="SSF55729">
    <property type="entry name" value="Acyl-CoA N-acyltransferases (Nat)"/>
    <property type="match status" value="1"/>
</dbReference>
<name>A0A2N7PJQ1_9BACT</name>
<sequence>MFEKKHITFPKDYVYKSYVQGKQNQKFKEFIYRNLKEFSYSPKIIVELGVGDGTLAETIAKALQPKIFYIVDLNDFFLKVSEKKTKTKQVIPIKKELTEIEPQDFKKPPEMVFTSNTLHWLPLNEKDDSWLKCAKRIYEILIEGGFFFVHQGLKWTYFPLYDLAKELFERKYGTKINLSDYLYYPLCREAVENFKQVGYKVVSTEDFYEFEGFSAPYSKDELYKSFSVAGLNVFKCQIKDKREQKKFVKDFLLLCKTIKPPSFSHRGFFCLRKPLKEVKFKIIQPGNMSEKEYRALTNFLEEVSGEFIPPLNVRTPDDMDLRFSETLIDSTSENFSTKKSSVEIYAEVLAKRYWNIFAYTELFSEEKTPFGIISFTIKNSYSYPGRKSVYISTIAVRKKYRFLSIAERLLGFVIDLVKDSAEFKNAKISVIETRTWSTNQASKTLFKKAGFSNTLVLQNHRGEGIDTEYYCYILT</sequence>
<dbReference type="AlphaFoldDB" id="A0A2N7PJQ1"/>
<dbReference type="GO" id="GO:0008757">
    <property type="term" value="F:S-adenosylmethionine-dependent methyltransferase activity"/>
    <property type="evidence" value="ECO:0007669"/>
    <property type="project" value="InterPro"/>
</dbReference>
<organism evidence="2 3">
    <name type="scientific">Caldimicrobium thiodismutans</name>
    <dbReference type="NCBI Taxonomy" id="1653476"/>
    <lineage>
        <taxon>Bacteria</taxon>
        <taxon>Pseudomonadati</taxon>
        <taxon>Thermodesulfobacteriota</taxon>
        <taxon>Thermodesulfobacteria</taxon>
        <taxon>Thermodesulfobacteriales</taxon>
        <taxon>Thermodesulfobacteriaceae</taxon>
        <taxon>Caldimicrobium</taxon>
    </lineage>
</organism>
<evidence type="ECO:0000313" key="3">
    <source>
        <dbReference type="Proteomes" id="UP000235731"/>
    </source>
</evidence>
<dbReference type="Gene3D" id="3.40.50.150">
    <property type="entry name" value="Vaccinia Virus protein VP39"/>
    <property type="match status" value="1"/>
</dbReference>
<dbReference type="GO" id="GO:0016747">
    <property type="term" value="F:acyltransferase activity, transferring groups other than amino-acyl groups"/>
    <property type="evidence" value="ECO:0007669"/>
    <property type="project" value="InterPro"/>
</dbReference>
<dbReference type="SUPFAM" id="SSF53335">
    <property type="entry name" value="S-adenosyl-L-methionine-dependent methyltransferases"/>
    <property type="match status" value="1"/>
</dbReference>
<comment type="caution">
    <text evidence="2">The sequence shown here is derived from an EMBL/GenBank/DDBJ whole genome shotgun (WGS) entry which is preliminary data.</text>
</comment>
<dbReference type="InterPro" id="IPR016181">
    <property type="entry name" value="Acyl_CoA_acyltransferase"/>
</dbReference>
<evidence type="ECO:0000313" key="2">
    <source>
        <dbReference type="EMBL" id="PMP63125.1"/>
    </source>
</evidence>
<dbReference type="EMBL" id="PNIE01000045">
    <property type="protein sequence ID" value="PMP63125.1"/>
    <property type="molecule type" value="Genomic_DNA"/>
</dbReference>
<dbReference type="Proteomes" id="UP000235731">
    <property type="component" value="Unassembled WGS sequence"/>
</dbReference>
<accession>A0A2N7PJQ1</accession>
<dbReference type="Pfam" id="PF00583">
    <property type="entry name" value="Acetyltransf_1"/>
    <property type="match status" value="1"/>
</dbReference>
<dbReference type="PROSITE" id="PS51186">
    <property type="entry name" value="GNAT"/>
    <property type="match status" value="1"/>
</dbReference>
<reference evidence="2 3" key="1">
    <citation type="submission" date="2018-01" db="EMBL/GenBank/DDBJ databases">
        <title>Metagenomic assembled genomes from two thermal pools in the Uzon Caldera, Kamchatka, Russia.</title>
        <authorList>
            <person name="Wilkins L."/>
            <person name="Ettinger C."/>
        </authorList>
    </citation>
    <scope>NUCLEOTIDE SEQUENCE [LARGE SCALE GENOMIC DNA]</scope>
    <source>
        <strain evidence="2">ZAV-15</strain>
    </source>
</reference>
<feature type="domain" description="N-acetyltransferase" evidence="1">
    <location>
        <begin position="311"/>
        <end position="474"/>
    </location>
</feature>
<evidence type="ECO:0000259" key="1">
    <source>
        <dbReference type="PROSITE" id="PS51186"/>
    </source>
</evidence>
<dbReference type="Pfam" id="PF08241">
    <property type="entry name" value="Methyltransf_11"/>
    <property type="match status" value="1"/>
</dbReference>
<dbReference type="Gene3D" id="3.40.630.30">
    <property type="match status" value="1"/>
</dbReference>
<dbReference type="InterPro" id="IPR000182">
    <property type="entry name" value="GNAT_dom"/>
</dbReference>